<dbReference type="Gene3D" id="2.40.100.10">
    <property type="entry name" value="Cyclophilin-like"/>
    <property type="match status" value="1"/>
</dbReference>
<dbReference type="Proteomes" id="UP001283361">
    <property type="component" value="Unassembled WGS sequence"/>
</dbReference>
<dbReference type="GO" id="GO:0003755">
    <property type="term" value="F:peptidyl-prolyl cis-trans isomerase activity"/>
    <property type="evidence" value="ECO:0007669"/>
    <property type="project" value="UniProtKB-UniRule"/>
</dbReference>
<dbReference type="PRINTS" id="PR00153">
    <property type="entry name" value="CSAPPISMRASE"/>
</dbReference>
<comment type="function">
    <text evidence="1">PPIases accelerate the folding of proteins. It catalyzes the cis-trans isomerization of proline imidic peptide bonds in oligopeptides.</text>
</comment>
<sequence>MAGGVCKIALYGLINDVSFIKAKSCVEDLYRREPQKFQNPLIEGMLQFDWDIFIDKKRKELRGEVWAFHDKAIAFVNDELIGGPEDLITWAEDNHCFEEYRPEPLYDTLTEEAYKAKLNSQDHDHVFLDITISGESVGTLVIELYSDLAPKTCANFLQLCSGEKGMAEESGYKLTYENSIFHRIVRNGWIQGGDIYHGRGNGGESVYGPVFEDENFILKHNERGIVGMANKGRHTNGSQFYITLQPSPWMDTKYVAFGKVIEGTEVLKLMEEQETMNERPNAEIKIAKCGIIRYEF</sequence>
<dbReference type="FunFam" id="2.40.100.10:FF:000048">
    <property type="entry name" value="Peptidyl-prolyl cis-trans isomerase"/>
    <property type="match status" value="1"/>
</dbReference>
<proteinExistence type="inferred from homology"/>
<comment type="catalytic activity">
    <reaction evidence="1">
        <text>[protein]-peptidylproline (omega=180) = [protein]-peptidylproline (omega=0)</text>
        <dbReference type="Rhea" id="RHEA:16237"/>
        <dbReference type="Rhea" id="RHEA-COMP:10747"/>
        <dbReference type="Rhea" id="RHEA-COMP:10748"/>
        <dbReference type="ChEBI" id="CHEBI:83833"/>
        <dbReference type="ChEBI" id="CHEBI:83834"/>
        <dbReference type="EC" id="5.2.1.8"/>
    </reaction>
</comment>
<dbReference type="PROSITE" id="PS50072">
    <property type="entry name" value="CSA_PPIASE_2"/>
    <property type="match status" value="1"/>
</dbReference>
<dbReference type="SUPFAM" id="SSF50891">
    <property type="entry name" value="Cyclophilin-like"/>
    <property type="match status" value="1"/>
</dbReference>
<dbReference type="PANTHER" id="PTHR11071:SF561">
    <property type="entry name" value="PEPTIDYL-PROLYL CIS-TRANS ISOMERASE D-RELATED"/>
    <property type="match status" value="1"/>
</dbReference>
<protein>
    <recommendedName>
        <fullName evidence="1">Peptidyl-prolyl cis-trans isomerase</fullName>
        <shortName evidence="1">PPIase</shortName>
        <ecNumber evidence="1">5.2.1.8</ecNumber>
    </recommendedName>
</protein>
<comment type="caution">
    <text evidence="3">The sequence shown here is derived from an EMBL/GenBank/DDBJ whole genome shotgun (WGS) entry which is preliminary data.</text>
</comment>
<name>A0AAE0ZL02_9GAST</name>
<evidence type="ECO:0000259" key="2">
    <source>
        <dbReference type="PROSITE" id="PS50072"/>
    </source>
</evidence>
<feature type="domain" description="PPIase cyclophilin-type" evidence="2">
    <location>
        <begin position="127"/>
        <end position="291"/>
    </location>
</feature>
<gene>
    <name evidence="3" type="ORF">RRG08_036441</name>
</gene>
<evidence type="ECO:0000313" key="4">
    <source>
        <dbReference type="Proteomes" id="UP001283361"/>
    </source>
</evidence>
<evidence type="ECO:0000313" key="3">
    <source>
        <dbReference type="EMBL" id="KAK3770841.1"/>
    </source>
</evidence>
<dbReference type="AlphaFoldDB" id="A0AAE0ZL02"/>
<keyword evidence="4" id="KW-1185">Reference proteome</keyword>
<evidence type="ECO:0000256" key="1">
    <source>
        <dbReference type="RuleBase" id="RU363019"/>
    </source>
</evidence>
<dbReference type="GO" id="GO:0005737">
    <property type="term" value="C:cytoplasm"/>
    <property type="evidence" value="ECO:0007669"/>
    <property type="project" value="TreeGrafter"/>
</dbReference>
<accession>A0AAE0ZL02</accession>
<keyword evidence="1" id="KW-0697">Rotamase</keyword>
<dbReference type="EMBL" id="JAWDGP010003786">
    <property type="protein sequence ID" value="KAK3770841.1"/>
    <property type="molecule type" value="Genomic_DNA"/>
</dbReference>
<dbReference type="EC" id="5.2.1.8" evidence="1"/>
<dbReference type="InterPro" id="IPR029000">
    <property type="entry name" value="Cyclophilin-like_dom_sf"/>
</dbReference>
<organism evidence="3 4">
    <name type="scientific">Elysia crispata</name>
    <name type="common">lettuce slug</name>
    <dbReference type="NCBI Taxonomy" id="231223"/>
    <lineage>
        <taxon>Eukaryota</taxon>
        <taxon>Metazoa</taxon>
        <taxon>Spiralia</taxon>
        <taxon>Lophotrochozoa</taxon>
        <taxon>Mollusca</taxon>
        <taxon>Gastropoda</taxon>
        <taxon>Heterobranchia</taxon>
        <taxon>Euthyneura</taxon>
        <taxon>Panpulmonata</taxon>
        <taxon>Sacoglossa</taxon>
        <taxon>Placobranchoidea</taxon>
        <taxon>Plakobranchidae</taxon>
        <taxon>Elysia</taxon>
    </lineage>
</organism>
<keyword evidence="1" id="KW-0413">Isomerase</keyword>
<dbReference type="Pfam" id="PF00160">
    <property type="entry name" value="Pro_isomerase"/>
    <property type="match status" value="1"/>
</dbReference>
<dbReference type="InterPro" id="IPR002130">
    <property type="entry name" value="Cyclophilin-type_PPIase_dom"/>
</dbReference>
<comment type="similarity">
    <text evidence="1">Belongs to the cyclophilin-type PPIase family.</text>
</comment>
<reference evidence="3" key="1">
    <citation type="journal article" date="2023" name="G3 (Bethesda)">
        <title>A reference genome for the long-term kleptoplast-retaining sea slug Elysia crispata morphotype clarki.</title>
        <authorList>
            <person name="Eastman K.E."/>
            <person name="Pendleton A.L."/>
            <person name="Shaikh M.A."/>
            <person name="Suttiyut T."/>
            <person name="Ogas R."/>
            <person name="Tomko P."/>
            <person name="Gavelis G."/>
            <person name="Widhalm J.R."/>
            <person name="Wisecaver J.H."/>
        </authorList>
    </citation>
    <scope>NUCLEOTIDE SEQUENCE</scope>
    <source>
        <strain evidence="3">ECLA1</strain>
    </source>
</reference>
<dbReference type="PANTHER" id="PTHR11071">
    <property type="entry name" value="PEPTIDYL-PROLYL CIS-TRANS ISOMERASE"/>
    <property type="match status" value="1"/>
</dbReference>